<gene>
    <name evidence="1" type="ORF">PCOR1329_LOCUS20813</name>
</gene>
<organism evidence="1 2">
    <name type="scientific">Prorocentrum cordatum</name>
    <dbReference type="NCBI Taxonomy" id="2364126"/>
    <lineage>
        <taxon>Eukaryota</taxon>
        <taxon>Sar</taxon>
        <taxon>Alveolata</taxon>
        <taxon>Dinophyceae</taxon>
        <taxon>Prorocentrales</taxon>
        <taxon>Prorocentraceae</taxon>
        <taxon>Prorocentrum</taxon>
    </lineage>
</organism>
<protein>
    <submittedName>
        <fullName evidence="1">Uncharacterized protein</fullName>
    </submittedName>
</protein>
<reference evidence="1" key="1">
    <citation type="submission" date="2023-10" db="EMBL/GenBank/DDBJ databases">
        <authorList>
            <person name="Chen Y."/>
            <person name="Shah S."/>
            <person name="Dougan E. K."/>
            <person name="Thang M."/>
            <person name="Chan C."/>
        </authorList>
    </citation>
    <scope>NUCLEOTIDE SEQUENCE [LARGE SCALE GENOMIC DNA]</scope>
</reference>
<accession>A0ABN9RK39</accession>
<dbReference type="EMBL" id="CAUYUJ010006769">
    <property type="protein sequence ID" value="CAK0818599.1"/>
    <property type="molecule type" value="Genomic_DNA"/>
</dbReference>
<evidence type="ECO:0000313" key="2">
    <source>
        <dbReference type="Proteomes" id="UP001189429"/>
    </source>
</evidence>
<sequence length="242" mass="28355">MNVLGVEIHFEFNTPTHPDVDYRLSMARKSFFGMSNYFRCSAVSIRDKFWRYQEKVQGIAMYGIEGMTLDNHSFQRMHSVEGFCLCKMFTCPRGPEENVSTWSRRRYAEARRKFQEMGFFLRMNFCFRESSQMKRQRGGGLAIGQRHWTHTFSEFFGPNWWEGFRATPGTFEQFAAHVCSRDMLDCFQIRANALSHLRVAGEVHIQTQQELREYGVEEGSQLANDRLAKRLAVHASKWENAV</sequence>
<proteinExistence type="predicted"/>
<keyword evidence="2" id="KW-1185">Reference proteome</keyword>
<dbReference type="Proteomes" id="UP001189429">
    <property type="component" value="Unassembled WGS sequence"/>
</dbReference>
<evidence type="ECO:0000313" key="1">
    <source>
        <dbReference type="EMBL" id="CAK0818599.1"/>
    </source>
</evidence>
<name>A0ABN9RK39_9DINO</name>
<comment type="caution">
    <text evidence="1">The sequence shown here is derived from an EMBL/GenBank/DDBJ whole genome shotgun (WGS) entry which is preliminary data.</text>
</comment>